<evidence type="ECO:0000313" key="8">
    <source>
        <dbReference type="EMBL" id="OMP02099.1"/>
    </source>
</evidence>
<keyword evidence="3" id="KW-0238">DNA-binding</keyword>
<dbReference type="PANTHER" id="PTHR31920:SF129">
    <property type="entry name" value="B3 DOMAIN-CONTAINING TRANSCRIPTION FACTOR VRN1-LIKE"/>
    <property type="match status" value="1"/>
</dbReference>
<evidence type="ECO:0000256" key="2">
    <source>
        <dbReference type="ARBA" id="ARBA00023015"/>
    </source>
</evidence>
<dbReference type="EMBL" id="AWUE01014688">
    <property type="protein sequence ID" value="OMP02099.1"/>
    <property type="molecule type" value="Genomic_DNA"/>
</dbReference>
<evidence type="ECO:0000256" key="6">
    <source>
        <dbReference type="SAM" id="MobiDB-lite"/>
    </source>
</evidence>
<evidence type="ECO:0000259" key="7">
    <source>
        <dbReference type="PROSITE" id="PS50863"/>
    </source>
</evidence>
<evidence type="ECO:0000256" key="3">
    <source>
        <dbReference type="ARBA" id="ARBA00023125"/>
    </source>
</evidence>
<proteinExistence type="predicted"/>
<feature type="domain" description="TF-B3" evidence="7">
    <location>
        <begin position="174"/>
        <end position="269"/>
    </location>
</feature>
<feature type="compositionally biased region" description="Polar residues" evidence="6">
    <location>
        <begin position="339"/>
        <end position="355"/>
    </location>
</feature>
<feature type="compositionally biased region" description="Basic and acidic residues" evidence="6">
    <location>
        <begin position="71"/>
        <end position="81"/>
    </location>
</feature>
<evidence type="ECO:0000313" key="9">
    <source>
        <dbReference type="Proteomes" id="UP000187203"/>
    </source>
</evidence>
<feature type="region of interest" description="Disordered" evidence="6">
    <location>
        <begin position="319"/>
        <end position="361"/>
    </location>
</feature>
<comment type="subcellular location">
    <subcellularLocation>
        <location evidence="1">Nucleus</location>
    </subcellularLocation>
</comment>
<dbReference type="PROSITE" id="PS50863">
    <property type="entry name" value="B3"/>
    <property type="match status" value="4"/>
</dbReference>
<dbReference type="PANTHER" id="PTHR31920">
    <property type="entry name" value="B3 DOMAIN-CONTAINING"/>
    <property type="match status" value="1"/>
</dbReference>
<gene>
    <name evidence="8" type="ORF">COLO4_11356</name>
</gene>
<feature type="domain" description="TF-B3" evidence="7">
    <location>
        <begin position="560"/>
        <end position="654"/>
    </location>
</feature>
<keyword evidence="9" id="KW-1185">Reference proteome</keyword>
<evidence type="ECO:0000256" key="5">
    <source>
        <dbReference type="ARBA" id="ARBA00023242"/>
    </source>
</evidence>
<feature type="compositionally biased region" description="Acidic residues" evidence="6">
    <location>
        <begin position="665"/>
        <end position="674"/>
    </location>
</feature>
<evidence type="ECO:0000256" key="1">
    <source>
        <dbReference type="ARBA" id="ARBA00004123"/>
    </source>
</evidence>
<feature type="domain" description="TF-B3" evidence="7">
    <location>
        <begin position="370"/>
        <end position="465"/>
    </location>
</feature>
<feature type="region of interest" description="Disordered" evidence="6">
    <location>
        <begin position="659"/>
        <end position="698"/>
    </location>
</feature>
<keyword evidence="2" id="KW-0805">Transcription regulation</keyword>
<dbReference type="CDD" id="cd10017">
    <property type="entry name" value="B3_DNA"/>
    <property type="match status" value="3"/>
</dbReference>
<reference evidence="9" key="1">
    <citation type="submission" date="2013-09" db="EMBL/GenBank/DDBJ databases">
        <title>Corchorus olitorius genome sequencing.</title>
        <authorList>
            <person name="Alam M."/>
            <person name="Haque M.S."/>
            <person name="Islam M.S."/>
            <person name="Emdad E.M."/>
            <person name="Islam M.M."/>
            <person name="Ahmed B."/>
            <person name="Halim A."/>
            <person name="Hossen Q.M.M."/>
            <person name="Hossain M.Z."/>
            <person name="Ahmed R."/>
            <person name="Khan M.M."/>
            <person name="Islam R."/>
            <person name="Rashid M.M."/>
            <person name="Khan S.A."/>
            <person name="Rahman M.S."/>
            <person name="Alam M."/>
            <person name="Yahiya A.S."/>
            <person name="Khan M.S."/>
            <person name="Azam M.S."/>
            <person name="Haque T."/>
            <person name="Lashkar M.Z.H."/>
            <person name="Akhand A.I."/>
            <person name="Morshed G."/>
            <person name="Roy S."/>
            <person name="Uddin K.S."/>
            <person name="Rabeya T."/>
            <person name="Hossain A.S."/>
            <person name="Chowdhury A."/>
            <person name="Snigdha A.R."/>
            <person name="Mortoza M.S."/>
            <person name="Matin S.A."/>
            <person name="Hoque S.M.E."/>
            <person name="Islam M.K."/>
            <person name="Roy D.K."/>
            <person name="Haider R."/>
            <person name="Moosa M.M."/>
            <person name="Elias S.M."/>
            <person name="Hasan A.M."/>
            <person name="Jahan S."/>
            <person name="Shafiuddin M."/>
            <person name="Mahmood N."/>
            <person name="Shommy N.S."/>
        </authorList>
    </citation>
    <scope>NUCLEOTIDE SEQUENCE [LARGE SCALE GENOMIC DNA]</scope>
    <source>
        <strain evidence="9">cv. O-4</strain>
    </source>
</reference>
<protein>
    <recommendedName>
        <fullName evidence="7">TF-B3 domain-containing protein</fullName>
    </recommendedName>
</protein>
<accession>A0A1R3K4T5</accession>
<organism evidence="8 9">
    <name type="scientific">Corchorus olitorius</name>
    <dbReference type="NCBI Taxonomy" id="93759"/>
    <lineage>
        <taxon>Eukaryota</taxon>
        <taxon>Viridiplantae</taxon>
        <taxon>Streptophyta</taxon>
        <taxon>Embryophyta</taxon>
        <taxon>Tracheophyta</taxon>
        <taxon>Spermatophyta</taxon>
        <taxon>Magnoliopsida</taxon>
        <taxon>eudicotyledons</taxon>
        <taxon>Gunneridae</taxon>
        <taxon>Pentapetalae</taxon>
        <taxon>rosids</taxon>
        <taxon>malvids</taxon>
        <taxon>Malvales</taxon>
        <taxon>Malvaceae</taxon>
        <taxon>Grewioideae</taxon>
        <taxon>Apeibeae</taxon>
        <taxon>Corchorus</taxon>
    </lineage>
</organism>
<dbReference type="Pfam" id="PF02362">
    <property type="entry name" value="B3"/>
    <property type="match status" value="3"/>
</dbReference>
<dbReference type="AlphaFoldDB" id="A0A1R3K4T5"/>
<dbReference type="GO" id="GO:0003677">
    <property type="term" value="F:DNA binding"/>
    <property type="evidence" value="ECO:0007669"/>
    <property type="project" value="UniProtKB-KW"/>
</dbReference>
<dbReference type="InterPro" id="IPR003340">
    <property type="entry name" value="B3_DNA-bd"/>
</dbReference>
<dbReference type="InterPro" id="IPR050655">
    <property type="entry name" value="Plant_B3_domain"/>
</dbReference>
<dbReference type="InterPro" id="IPR015300">
    <property type="entry name" value="DNA-bd_pseudobarrel_sf"/>
</dbReference>
<feature type="compositionally biased region" description="Basic residues" evidence="6">
    <location>
        <begin position="324"/>
        <end position="335"/>
    </location>
</feature>
<name>A0A1R3K4T5_9ROSI</name>
<evidence type="ECO:0000256" key="4">
    <source>
        <dbReference type="ARBA" id="ARBA00023163"/>
    </source>
</evidence>
<comment type="caution">
    <text evidence="8">The sequence shown here is derived from an EMBL/GenBank/DDBJ whole genome shotgun (WGS) entry which is preliminary data.</text>
</comment>
<dbReference type="GO" id="GO:0005634">
    <property type="term" value="C:nucleus"/>
    <property type="evidence" value="ECO:0007669"/>
    <property type="project" value="UniProtKB-SubCell"/>
</dbReference>
<dbReference type="SMART" id="SM01019">
    <property type="entry name" value="B3"/>
    <property type="match status" value="3"/>
</dbReference>
<dbReference type="Gene3D" id="2.40.330.10">
    <property type="entry name" value="DNA-binding pseudobarrel domain"/>
    <property type="match status" value="4"/>
</dbReference>
<feature type="domain" description="TF-B3" evidence="7">
    <location>
        <begin position="1"/>
        <end position="51"/>
    </location>
</feature>
<dbReference type="SUPFAM" id="SSF101936">
    <property type="entry name" value="DNA-binding pseudobarrel domain"/>
    <property type="match status" value="4"/>
</dbReference>
<keyword evidence="4" id="KW-0804">Transcription</keyword>
<keyword evidence="5" id="KW-0539">Nucleus</keyword>
<sequence>MACDLTKCDQKVWLQQGWQEFADHFSLETTYFLVFRFEGNASFHVFIFDRTATQIEYPHSTSEEEEEAEGLECKKRKEKSGEPCLQPPKRMRADSVKEKSSGSNSQSKILESDRKGKGVRVQRARRMAEDEILKALEKASGFRISGAKHVNPTRRAPISSDDRKEMMDSEETPHFFKIILENTTQFNKLRIPRKFVRKYGNELSGTVQLTVPDGDVTLPVEVAKSENGEVWLEKGWQQFSEHYFFKLGYFLVFEYEGNGRFQVLPFDLSCEAETEYPYISDSDEGSDKECLQPNKEEEEAKVAKPKEIISAEILNRTPLDGKTSKKSRPCKRQRKTTSDKTALNTLTPTRRASISSEDRKEMMNSAETPHFFKIILENTTQFNKLRIPRKFVRNYGSELSGTVQLTVPDGGFTLPVEVAKSENGEVWLEKGWQQFSEHYSFKLGYFLVFEYEGNGSFQVLPFDLSFASKAEYPYISDSNDGSDKECLQPNKEEEAKVAKPKEIVSAEILNRTPQCLEEAKDDSFNGILNQSPPDGKTGKTTSDKVATGEEMMNSPEETTHFCKIILDDTIRFNKLRFPRKFARKYGSELSSPVRLTVPDGATFPVEVTKSDDGQVWLEKGWQQFSEHNSFKLGYYLVFAYEGNCSFHVLPFDISDAETEKPYISDSDDGGDEECLQPSKEVEEEEEARAEDNSSAEILNQIPQCLEPNMEEEEEETKPKVNALAETLNRKRKEKLDLPCLQPLKEMKVDETGTNSKAKTGITGQRSPQIEDLQRAQRLKGDERAKALQKAIGFKNPFFIVVIQPSHLNFRHRMPAGHLVSRTLL</sequence>
<feature type="region of interest" description="Disordered" evidence="6">
    <location>
        <begin position="59"/>
        <end position="122"/>
    </location>
</feature>
<dbReference type="Proteomes" id="UP000187203">
    <property type="component" value="Unassembled WGS sequence"/>
</dbReference>
<feature type="compositionally biased region" description="Basic and acidic residues" evidence="6">
    <location>
        <begin position="91"/>
        <end position="100"/>
    </location>
</feature>